<feature type="region of interest" description="Disordered" evidence="1">
    <location>
        <begin position="271"/>
        <end position="299"/>
    </location>
</feature>
<reference evidence="3" key="1">
    <citation type="submission" date="2023-09" db="EMBL/GenBank/DDBJ databases">
        <title>Undibacterium sp. 20NA77.5 isolated from freshwater.</title>
        <authorList>
            <person name="Le V."/>
            <person name="Ko S.-R."/>
            <person name="Ahn C.-Y."/>
            <person name="Oh H.-M."/>
        </authorList>
    </citation>
    <scope>NUCLEOTIDE SEQUENCE</scope>
    <source>
        <strain evidence="3">20NA77.5</strain>
    </source>
</reference>
<feature type="transmembrane region" description="Helical" evidence="2">
    <location>
        <begin position="425"/>
        <end position="446"/>
    </location>
</feature>
<feature type="transmembrane region" description="Helical" evidence="2">
    <location>
        <begin position="109"/>
        <end position="131"/>
    </location>
</feature>
<gene>
    <name evidence="3" type="ORF">RF679_03845</name>
</gene>
<evidence type="ECO:0000256" key="1">
    <source>
        <dbReference type="SAM" id="MobiDB-lite"/>
    </source>
</evidence>
<feature type="compositionally biased region" description="Low complexity" evidence="1">
    <location>
        <begin position="281"/>
        <end position="292"/>
    </location>
</feature>
<accession>A0ABY9RL59</accession>
<keyword evidence="2" id="KW-0472">Membrane</keyword>
<feature type="transmembrane region" description="Helical" evidence="2">
    <location>
        <begin position="332"/>
        <end position="351"/>
    </location>
</feature>
<name>A0ABY9RL59_9BURK</name>
<evidence type="ECO:0000256" key="2">
    <source>
        <dbReference type="SAM" id="Phobius"/>
    </source>
</evidence>
<proteinExistence type="predicted"/>
<keyword evidence="2" id="KW-1133">Transmembrane helix</keyword>
<protein>
    <submittedName>
        <fullName evidence="3">DUF3667 domain-containing protein</fullName>
    </submittedName>
</protein>
<evidence type="ECO:0000313" key="4">
    <source>
        <dbReference type="Proteomes" id="UP001181355"/>
    </source>
</evidence>
<organism evidence="3 4">
    <name type="scientific">Undibacterium cyanobacteriorum</name>
    <dbReference type="NCBI Taxonomy" id="3073561"/>
    <lineage>
        <taxon>Bacteria</taxon>
        <taxon>Pseudomonadati</taxon>
        <taxon>Pseudomonadota</taxon>
        <taxon>Betaproteobacteria</taxon>
        <taxon>Burkholderiales</taxon>
        <taxon>Oxalobacteraceae</taxon>
        <taxon>Undibacterium</taxon>
    </lineage>
</organism>
<dbReference type="InterPro" id="IPR022134">
    <property type="entry name" value="DUF3667"/>
</dbReference>
<keyword evidence="2" id="KW-0812">Transmembrane</keyword>
<feature type="transmembrane region" description="Helical" evidence="2">
    <location>
        <begin position="388"/>
        <end position="405"/>
    </location>
</feature>
<dbReference type="Proteomes" id="UP001181355">
    <property type="component" value="Chromosome"/>
</dbReference>
<feature type="transmembrane region" description="Helical" evidence="2">
    <location>
        <begin position="363"/>
        <end position="382"/>
    </location>
</feature>
<keyword evidence="4" id="KW-1185">Reference proteome</keyword>
<sequence length="449" mass="50732">MGMELSGAGETLTAIVVSEEINNSGGQGGSDAPAHVEHACANCSTILNGKYCHNCGQIGHIHRSLLHMVEETLHGIFHFDTKAWRTIPALILKPGVLTRNYIDGKRASYVSPLALFLFLNFFMFFVLSQVFKDSNTNFIDGKLPRDTLVKKITQLTTEIDTQLKEQANGEKEGKFDLDAMLENHKNLRELREFQEQIDELDGKPPTIEKYTAEIQALQAELAKQKTDNANLKATTNKEDEVAYQKVLFSNQRVKFTEADIEYLNKKIKNLQKRNSEKDSPDSSASATSDASTGNENAGKIDTKITDIPWLDRLTKHIEEHRELVEYKMKKNAASFAFLLMPISLPFLWLLFMFRRNVVMFDHAVFSLYSLSFMCLLTSTVVVMGHFNWGATAALLFIFGTPIHMYKQLRYTYQLGVFGTLWRTFALLLISLTALSIYAMLVLYLSAAPK</sequence>
<evidence type="ECO:0000313" key="3">
    <source>
        <dbReference type="EMBL" id="WMW81420.1"/>
    </source>
</evidence>
<dbReference type="RefSeq" id="WP_309482899.1">
    <property type="nucleotide sequence ID" value="NZ_CP133720.1"/>
</dbReference>
<dbReference type="EMBL" id="CP133720">
    <property type="protein sequence ID" value="WMW81420.1"/>
    <property type="molecule type" value="Genomic_DNA"/>
</dbReference>
<dbReference type="Pfam" id="PF12412">
    <property type="entry name" value="DUF3667"/>
    <property type="match status" value="1"/>
</dbReference>